<dbReference type="InterPro" id="IPR006531">
    <property type="entry name" value="Gp5/Vgr_OB"/>
</dbReference>
<name>A0A1I7CPX1_9GAMM</name>
<dbReference type="Proteomes" id="UP000199594">
    <property type="component" value="Unassembled WGS sequence"/>
</dbReference>
<protein>
    <submittedName>
        <fullName evidence="3">Phage baseplate assembly protein V</fullName>
    </submittedName>
</protein>
<dbReference type="RefSeq" id="WP_217641096.1">
    <property type="nucleotide sequence ID" value="NZ_FPAQ01000055.1"/>
</dbReference>
<dbReference type="Gene3D" id="2.40.50.230">
    <property type="entry name" value="Gp5 N-terminal domain"/>
    <property type="match status" value="1"/>
</dbReference>
<reference evidence="3 4" key="1">
    <citation type="submission" date="2016-10" db="EMBL/GenBank/DDBJ databases">
        <authorList>
            <person name="de Groot N.N."/>
        </authorList>
    </citation>
    <scope>NUCLEOTIDE SEQUENCE [LARGE SCALE GENOMIC DNA]</scope>
    <source>
        <strain evidence="3 4">CGMCC 1.6493</strain>
    </source>
</reference>
<evidence type="ECO:0000313" key="4">
    <source>
        <dbReference type="Proteomes" id="UP000199594"/>
    </source>
</evidence>
<dbReference type="EMBL" id="FPAQ01000055">
    <property type="protein sequence ID" value="SFU01462.1"/>
    <property type="molecule type" value="Genomic_DNA"/>
</dbReference>
<feature type="domain" description="Gp5/Type VI secretion system Vgr protein OB-fold" evidence="2">
    <location>
        <begin position="35"/>
        <end position="93"/>
    </location>
</feature>
<proteinExistence type="predicted"/>
<feature type="region of interest" description="Disordered" evidence="1">
    <location>
        <begin position="155"/>
        <end position="195"/>
    </location>
</feature>
<organism evidence="3 4">
    <name type="scientific">Halomonas saccharevitans</name>
    <dbReference type="NCBI Taxonomy" id="416872"/>
    <lineage>
        <taxon>Bacteria</taxon>
        <taxon>Pseudomonadati</taxon>
        <taxon>Pseudomonadota</taxon>
        <taxon>Gammaproteobacteria</taxon>
        <taxon>Oceanospirillales</taxon>
        <taxon>Halomonadaceae</taxon>
        <taxon>Halomonas</taxon>
    </lineage>
</organism>
<evidence type="ECO:0000259" key="2">
    <source>
        <dbReference type="Pfam" id="PF04717"/>
    </source>
</evidence>
<dbReference type="Gene3D" id="6.20.150.10">
    <property type="match status" value="1"/>
</dbReference>
<dbReference type="AlphaFoldDB" id="A0A1I7CPX1"/>
<dbReference type="InterPro" id="IPR037026">
    <property type="entry name" value="Vgr_OB-fold_dom_sf"/>
</dbReference>
<dbReference type="InterPro" id="IPR013046">
    <property type="entry name" value="GpV/Gp45"/>
</dbReference>
<accession>A0A1I7CPX1</accession>
<evidence type="ECO:0000313" key="3">
    <source>
        <dbReference type="EMBL" id="SFU01462.1"/>
    </source>
</evidence>
<dbReference type="Pfam" id="PF04717">
    <property type="entry name" value="Phage_base_V"/>
    <property type="match status" value="1"/>
</dbReference>
<gene>
    <name evidence="3" type="ORF">SAMN04487956_15513</name>
</gene>
<evidence type="ECO:0000256" key="1">
    <source>
        <dbReference type="SAM" id="MobiDB-lite"/>
    </source>
</evidence>
<sequence>MSQHPLQSAAELLRLIHNLIRLGTIAEVDHGVVGERPPRVRVKSGELLTAWRPWIECRAGTTRDWNPPTVGEQVVMFSPGGDPAGAVVLVGLFSDAYPAPADLPTLCRRLFPDGGLFEYDHQASVLRIKLPGRIEIEAPGGTAWTGDIDHQGDMARAGSYAQDGGTLTHNDVNVGHDHPHTGVVPGSGQSGGPVQ</sequence>
<dbReference type="NCBIfam" id="TIGR01644">
    <property type="entry name" value="phage_P2_V"/>
    <property type="match status" value="1"/>
</dbReference>